<name>A0AAE1B7T2_9GAST</name>
<accession>A0AAE1B7T2</accession>
<keyword evidence="2" id="KW-1185">Reference proteome</keyword>
<sequence>MDILCYVAWISISINRRRDRPAMKDFRGTEGRFYQHNLDKSLLSTVPILVCCHEEIVLRNNFRSHPQRDEIHHNNMTRGEISSSPWIISVTFFFLCCLTQLCTASPSGGRQPVTYLSGKIPPLPFSRGLLRGGLGGDVSSSGALRSGHDGSTEVDVGEDEEDIYGLSHFWYNMVHYAQSLVSETNFTLSSELTEVNSKIEQLVSSLVQRDEEISSLREALDKLAKEKEEPSLGDVRLIHQKEEANHTSGVLLLYAGEKGRGSERERNGEFCERYGEKEDWI</sequence>
<dbReference type="Proteomes" id="UP001283361">
    <property type="component" value="Unassembled WGS sequence"/>
</dbReference>
<gene>
    <name evidence="1" type="ORF">RRG08_019929</name>
</gene>
<protein>
    <submittedName>
        <fullName evidence="1">Uncharacterized protein</fullName>
    </submittedName>
</protein>
<dbReference type="AlphaFoldDB" id="A0AAE1B7T2"/>
<comment type="caution">
    <text evidence="1">The sequence shown here is derived from an EMBL/GenBank/DDBJ whole genome shotgun (WGS) entry which is preliminary data.</text>
</comment>
<organism evidence="1 2">
    <name type="scientific">Elysia crispata</name>
    <name type="common">lettuce slug</name>
    <dbReference type="NCBI Taxonomy" id="231223"/>
    <lineage>
        <taxon>Eukaryota</taxon>
        <taxon>Metazoa</taxon>
        <taxon>Spiralia</taxon>
        <taxon>Lophotrochozoa</taxon>
        <taxon>Mollusca</taxon>
        <taxon>Gastropoda</taxon>
        <taxon>Heterobranchia</taxon>
        <taxon>Euthyneura</taxon>
        <taxon>Panpulmonata</taxon>
        <taxon>Sacoglossa</taxon>
        <taxon>Placobranchoidea</taxon>
        <taxon>Plakobranchidae</taxon>
        <taxon>Elysia</taxon>
    </lineage>
</organism>
<dbReference type="EMBL" id="JAWDGP010000381">
    <property type="protein sequence ID" value="KAK3801034.1"/>
    <property type="molecule type" value="Genomic_DNA"/>
</dbReference>
<reference evidence="1" key="1">
    <citation type="journal article" date="2023" name="G3 (Bethesda)">
        <title>A reference genome for the long-term kleptoplast-retaining sea slug Elysia crispata morphotype clarki.</title>
        <authorList>
            <person name="Eastman K.E."/>
            <person name="Pendleton A.L."/>
            <person name="Shaikh M.A."/>
            <person name="Suttiyut T."/>
            <person name="Ogas R."/>
            <person name="Tomko P."/>
            <person name="Gavelis G."/>
            <person name="Widhalm J.R."/>
            <person name="Wisecaver J.H."/>
        </authorList>
    </citation>
    <scope>NUCLEOTIDE SEQUENCE</scope>
    <source>
        <strain evidence="1">ECLA1</strain>
    </source>
</reference>
<evidence type="ECO:0000313" key="2">
    <source>
        <dbReference type="Proteomes" id="UP001283361"/>
    </source>
</evidence>
<proteinExistence type="predicted"/>
<evidence type="ECO:0000313" key="1">
    <source>
        <dbReference type="EMBL" id="KAK3801034.1"/>
    </source>
</evidence>